<feature type="transmembrane region" description="Helical" evidence="1">
    <location>
        <begin position="70"/>
        <end position="92"/>
    </location>
</feature>
<keyword evidence="1" id="KW-0812">Transmembrane</keyword>
<sequence length="93" mass="9664">MQQVPGAGQNPGSTDRWAKFRGLRWWQLVLSVLPIALLGLGGALGGAIGAAGVLANLSIARKQFGTPLKVLAMVGVVIASYLVFFTLVGFLIG</sequence>
<gene>
    <name evidence="2" type="ORF">Pth03_74650</name>
</gene>
<dbReference type="EMBL" id="BOOR01000077">
    <property type="protein sequence ID" value="GII59076.1"/>
    <property type="molecule type" value="Genomic_DNA"/>
</dbReference>
<protein>
    <submittedName>
        <fullName evidence="2">Uncharacterized protein</fullName>
    </submittedName>
</protein>
<dbReference type="AlphaFoldDB" id="A0A8J3Y1K1"/>
<proteinExistence type="predicted"/>
<organism evidence="2 3">
    <name type="scientific">Planotetraspora thailandica</name>
    <dbReference type="NCBI Taxonomy" id="487172"/>
    <lineage>
        <taxon>Bacteria</taxon>
        <taxon>Bacillati</taxon>
        <taxon>Actinomycetota</taxon>
        <taxon>Actinomycetes</taxon>
        <taxon>Streptosporangiales</taxon>
        <taxon>Streptosporangiaceae</taxon>
        <taxon>Planotetraspora</taxon>
    </lineage>
</organism>
<accession>A0A8J3Y1K1</accession>
<comment type="caution">
    <text evidence="2">The sequence shown here is derived from an EMBL/GenBank/DDBJ whole genome shotgun (WGS) entry which is preliminary data.</text>
</comment>
<feature type="transmembrane region" description="Helical" evidence="1">
    <location>
        <begin position="25"/>
        <end position="58"/>
    </location>
</feature>
<dbReference type="Proteomes" id="UP000605992">
    <property type="component" value="Unassembled WGS sequence"/>
</dbReference>
<name>A0A8J3Y1K1_9ACTN</name>
<evidence type="ECO:0000313" key="2">
    <source>
        <dbReference type="EMBL" id="GII59076.1"/>
    </source>
</evidence>
<dbReference type="RefSeq" id="WP_203949151.1">
    <property type="nucleotide sequence ID" value="NZ_BOOR01000077.1"/>
</dbReference>
<evidence type="ECO:0000313" key="3">
    <source>
        <dbReference type="Proteomes" id="UP000605992"/>
    </source>
</evidence>
<keyword evidence="1" id="KW-0472">Membrane</keyword>
<keyword evidence="1" id="KW-1133">Transmembrane helix</keyword>
<reference evidence="2" key="1">
    <citation type="submission" date="2021-01" db="EMBL/GenBank/DDBJ databases">
        <title>Whole genome shotgun sequence of Planotetraspora thailandica NBRC 104271.</title>
        <authorList>
            <person name="Komaki H."/>
            <person name="Tamura T."/>
        </authorList>
    </citation>
    <scope>NUCLEOTIDE SEQUENCE</scope>
    <source>
        <strain evidence="2">NBRC 104271</strain>
    </source>
</reference>
<evidence type="ECO:0000256" key="1">
    <source>
        <dbReference type="SAM" id="Phobius"/>
    </source>
</evidence>
<keyword evidence="3" id="KW-1185">Reference proteome</keyword>